<sequence length="171" mass="19011">MKEIGPKILEFNGVPAFVVLRYDEYQRLIAMASASAIKSAAADWSPAGTIDSNVDDDLLTPTTDLAALHAVQAPPESLIPDDNLIPHDVVVAAVHNHWSLARAWREYLSLNQATMAERVGVSVSDYVTMELEFARLSPATRERLAEGLGVGLQQLVMRRRRRRRKDYDEGL</sequence>
<dbReference type="EMBL" id="CP023270">
    <property type="protein sequence ID" value="AVJ30144.1"/>
    <property type="molecule type" value="Genomic_DNA"/>
</dbReference>
<accession>A0A2S0IDS9</accession>
<dbReference type="InterPro" id="IPR001387">
    <property type="entry name" value="Cro/C1-type_HTH"/>
</dbReference>
<dbReference type="AlphaFoldDB" id="A0A2S0IDS9"/>
<dbReference type="GO" id="GO:0003677">
    <property type="term" value="F:DNA binding"/>
    <property type="evidence" value="ECO:0007669"/>
    <property type="project" value="InterPro"/>
</dbReference>
<dbReference type="Proteomes" id="UP000239477">
    <property type="component" value="Chromosome"/>
</dbReference>
<evidence type="ECO:0000313" key="2">
    <source>
        <dbReference type="Proteomes" id="UP000239477"/>
    </source>
</evidence>
<reference evidence="1 2" key="1">
    <citation type="submission" date="2017-09" db="EMBL/GenBank/DDBJ databases">
        <title>Genomic, metabolic, and phenotypic characteristics of bacterial isolates from the natural microbiome of the model nematode Caenorhabditis elegans.</title>
        <authorList>
            <person name="Zimmermann J."/>
            <person name="Obeng N."/>
            <person name="Yang W."/>
            <person name="Obeng O."/>
            <person name="Kissoyan K."/>
            <person name="Pees B."/>
            <person name="Dirksen P."/>
            <person name="Hoppner M."/>
            <person name="Franke A."/>
            <person name="Rosenstiel P."/>
            <person name="Leippe M."/>
            <person name="Dierking K."/>
            <person name="Kaleta C."/>
            <person name="Schulenburg H."/>
        </authorList>
    </citation>
    <scope>NUCLEOTIDE SEQUENCE [LARGE SCALE GENOMIC DNA]</scope>
    <source>
        <strain evidence="1 2">MYb73</strain>
    </source>
</reference>
<protein>
    <submittedName>
        <fullName evidence="1">Uncharacterized protein</fullName>
    </submittedName>
</protein>
<dbReference type="RefSeq" id="WP_105240771.1">
    <property type="nucleotide sequence ID" value="NZ_CP023270.1"/>
</dbReference>
<organism evidence="1 2">
    <name type="scientific">Achromobacter spanius</name>
    <dbReference type="NCBI Taxonomy" id="217203"/>
    <lineage>
        <taxon>Bacteria</taxon>
        <taxon>Pseudomonadati</taxon>
        <taxon>Pseudomonadota</taxon>
        <taxon>Betaproteobacteria</taxon>
        <taxon>Burkholderiales</taxon>
        <taxon>Alcaligenaceae</taxon>
        <taxon>Achromobacter</taxon>
    </lineage>
</organism>
<dbReference type="Gene3D" id="1.10.260.40">
    <property type="entry name" value="lambda repressor-like DNA-binding domains"/>
    <property type="match status" value="1"/>
</dbReference>
<dbReference type="InterPro" id="IPR010982">
    <property type="entry name" value="Lambda_DNA-bd_dom_sf"/>
</dbReference>
<evidence type="ECO:0000313" key="1">
    <source>
        <dbReference type="EMBL" id="AVJ30144.1"/>
    </source>
</evidence>
<proteinExistence type="predicted"/>
<dbReference type="CDD" id="cd00093">
    <property type="entry name" value="HTH_XRE"/>
    <property type="match status" value="1"/>
</dbReference>
<keyword evidence="2" id="KW-1185">Reference proteome</keyword>
<gene>
    <name evidence="1" type="ORF">CLM73_25295</name>
</gene>
<name>A0A2S0IDS9_9BURK</name>
<dbReference type="OrthoDB" id="5679339at2"/>
<dbReference type="SUPFAM" id="SSF47413">
    <property type="entry name" value="lambda repressor-like DNA-binding domains"/>
    <property type="match status" value="1"/>
</dbReference>